<keyword evidence="1" id="KW-1133">Transmembrane helix</keyword>
<keyword evidence="3" id="KW-1185">Reference proteome</keyword>
<evidence type="ECO:0000313" key="2">
    <source>
        <dbReference type="EMBL" id="SFU02458.1"/>
    </source>
</evidence>
<accession>A0A1I7CSS9</accession>
<name>A0A1I7CSS9_9RHOB</name>
<keyword evidence="1" id="KW-0812">Transmembrane</keyword>
<proteinExistence type="predicted"/>
<dbReference type="Proteomes" id="UP000182466">
    <property type="component" value="Unassembled WGS sequence"/>
</dbReference>
<dbReference type="EMBL" id="FPAW01000019">
    <property type="protein sequence ID" value="SFU02458.1"/>
    <property type="molecule type" value="Genomic_DNA"/>
</dbReference>
<organism evidence="2 3">
    <name type="scientific">Sedimentitalea nanhaiensis</name>
    <dbReference type="NCBI Taxonomy" id="999627"/>
    <lineage>
        <taxon>Bacteria</taxon>
        <taxon>Pseudomonadati</taxon>
        <taxon>Pseudomonadota</taxon>
        <taxon>Alphaproteobacteria</taxon>
        <taxon>Rhodobacterales</taxon>
        <taxon>Paracoccaceae</taxon>
        <taxon>Sedimentitalea</taxon>
    </lineage>
</organism>
<gene>
    <name evidence="2" type="ORF">SAMN05216236_11953</name>
</gene>
<sequence length="62" mass="6400">MIVAFVILGALGGLIAGTTTLYTGGSVLESMLAYTGMGTTTALLSCMTFAITGRNRPQRQSI</sequence>
<keyword evidence="1" id="KW-0472">Membrane</keyword>
<reference evidence="2 3" key="1">
    <citation type="submission" date="2016-10" db="EMBL/GenBank/DDBJ databases">
        <authorList>
            <person name="de Groot N.N."/>
        </authorList>
    </citation>
    <scope>NUCLEOTIDE SEQUENCE [LARGE SCALE GENOMIC DNA]</scope>
    <source>
        <strain evidence="2 3">CGMCC 1.10959</strain>
    </source>
</reference>
<evidence type="ECO:0000256" key="1">
    <source>
        <dbReference type="SAM" id="Phobius"/>
    </source>
</evidence>
<feature type="transmembrane region" description="Helical" evidence="1">
    <location>
        <begin position="32"/>
        <end position="52"/>
    </location>
</feature>
<dbReference type="AlphaFoldDB" id="A0A1I7CSS9"/>
<dbReference type="RefSeq" id="WP_027262838.1">
    <property type="nucleotide sequence ID" value="NZ_FPAW01000019.1"/>
</dbReference>
<evidence type="ECO:0000313" key="3">
    <source>
        <dbReference type="Proteomes" id="UP000182466"/>
    </source>
</evidence>
<protein>
    <submittedName>
        <fullName evidence="2">Uncharacterized protein</fullName>
    </submittedName>
</protein>